<name>A0AAD6TE42_9AGAR</name>
<accession>A0AAD6TE42</accession>
<evidence type="ECO:0000313" key="1">
    <source>
        <dbReference type="EMBL" id="KAJ7044869.1"/>
    </source>
</evidence>
<protein>
    <submittedName>
        <fullName evidence="1">Uncharacterized protein</fullName>
    </submittedName>
</protein>
<organism evidence="1 2">
    <name type="scientific">Mycena alexandri</name>
    <dbReference type="NCBI Taxonomy" id="1745969"/>
    <lineage>
        <taxon>Eukaryota</taxon>
        <taxon>Fungi</taxon>
        <taxon>Dikarya</taxon>
        <taxon>Basidiomycota</taxon>
        <taxon>Agaricomycotina</taxon>
        <taxon>Agaricomycetes</taxon>
        <taxon>Agaricomycetidae</taxon>
        <taxon>Agaricales</taxon>
        <taxon>Marasmiineae</taxon>
        <taxon>Mycenaceae</taxon>
        <taxon>Mycena</taxon>
    </lineage>
</organism>
<gene>
    <name evidence="1" type="ORF">C8F04DRAFT_1174622</name>
</gene>
<comment type="caution">
    <text evidence="1">The sequence shown here is derived from an EMBL/GenBank/DDBJ whole genome shotgun (WGS) entry which is preliminary data.</text>
</comment>
<reference evidence="1" key="1">
    <citation type="submission" date="2023-03" db="EMBL/GenBank/DDBJ databases">
        <title>Massive genome expansion in bonnet fungi (Mycena s.s.) driven by repeated elements and novel gene families across ecological guilds.</title>
        <authorList>
            <consortium name="Lawrence Berkeley National Laboratory"/>
            <person name="Harder C.B."/>
            <person name="Miyauchi S."/>
            <person name="Viragh M."/>
            <person name="Kuo A."/>
            <person name="Thoen E."/>
            <person name="Andreopoulos B."/>
            <person name="Lu D."/>
            <person name="Skrede I."/>
            <person name="Drula E."/>
            <person name="Henrissat B."/>
            <person name="Morin E."/>
            <person name="Kohler A."/>
            <person name="Barry K."/>
            <person name="LaButti K."/>
            <person name="Morin E."/>
            <person name="Salamov A."/>
            <person name="Lipzen A."/>
            <person name="Mereny Z."/>
            <person name="Hegedus B."/>
            <person name="Baldrian P."/>
            <person name="Stursova M."/>
            <person name="Weitz H."/>
            <person name="Taylor A."/>
            <person name="Grigoriev I.V."/>
            <person name="Nagy L.G."/>
            <person name="Martin F."/>
            <person name="Kauserud H."/>
        </authorList>
    </citation>
    <scope>NUCLEOTIDE SEQUENCE</scope>
    <source>
        <strain evidence="1">CBHHK200</strain>
    </source>
</reference>
<evidence type="ECO:0000313" key="2">
    <source>
        <dbReference type="Proteomes" id="UP001218188"/>
    </source>
</evidence>
<sequence length="102" mass="11174">MPAFAFTYGSFGDILATGQLVVKIIIILRRGTRSDECAETEKELKSLGGDLASLTRIPIDETISDALATSVASRIQEEVQRCHLDMLRFYTKINASNGGLRP</sequence>
<dbReference type="EMBL" id="JARJCM010000006">
    <property type="protein sequence ID" value="KAJ7044869.1"/>
    <property type="molecule type" value="Genomic_DNA"/>
</dbReference>
<proteinExistence type="predicted"/>
<keyword evidence="2" id="KW-1185">Reference proteome</keyword>
<dbReference type="Proteomes" id="UP001218188">
    <property type="component" value="Unassembled WGS sequence"/>
</dbReference>
<dbReference type="AlphaFoldDB" id="A0AAD6TE42"/>